<feature type="domain" description="Sphingomyelin phosphodiesterase C-terminal" evidence="3">
    <location>
        <begin position="150"/>
        <end position="282"/>
    </location>
</feature>
<dbReference type="PANTHER" id="PTHR10340:SF57">
    <property type="entry name" value="METALLOPHOS DOMAIN-CONTAINING PROTEIN"/>
    <property type="match status" value="1"/>
</dbReference>
<keyword evidence="1" id="KW-0378">Hydrolase</keyword>
<dbReference type="InterPro" id="IPR045473">
    <property type="entry name" value="ASM_C"/>
</dbReference>
<dbReference type="SUPFAM" id="SSF56300">
    <property type="entry name" value="Metallo-dependent phosphatases"/>
    <property type="match status" value="1"/>
</dbReference>
<dbReference type="GO" id="GO:0008081">
    <property type="term" value="F:phosphoric diester hydrolase activity"/>
    <property type="evidence" value="ECO:0007669"/>
    <property type="project" value="TreeGrafter"/>
</dbReference>
<accession>A0AAV8A7Q5</accession>
<dbReference type="Proteomes" id="UP001146793">
    <property type="component" value="Unassembled WGS sequence"/>
</dbReference>
<evidence type="ECO:0000313" key="5">
    <source>
        <dbReference type="Proteomes" id="UP001146793"/>
    </source>
</evidence>
<evidence type="ECO:0000256" key="2">
    <source>
        <dbReference type="ARBA" id="ARBA00023180"/>
    </source>
</evidence>
<name>A0AAV8A7Q5_9EUKA</name>
<dbReference type="Gene3D" id="3.60.21.10">
    <property type="match status" value="1"/>
</dbReference>
<proteinExistence type="predicted"/>
<evidence type="ECO:0000256" key="1">
    <source>
        <dbReference type="ARBA" id="ARBA00022801"/>
    </source>
</evidence>
<dbReference type="GO" id="GO:0005615">
    <property type="term" value="C:extracellular space"/>
    <property type="evidence" value="ECO:0007669"/>
    <property type="project" value="TreeGrafter"/>
</dbReference>
<protein>
    <submittedName>
        <fullName evidence="4">Endopolyphosphatase</fullName>
    </submittedName>
</protein>
<dbReference type="AlphaFoldDB" id="A0AAV8A7Q5"/>
<evidence type="ECO:0000259" key="3">
    <source>
        <dbReference type="Pfam" id="PF19272"/>
    </source>
</evidence>
<gene>
    <name evidence="4" type="ORF">M0812_06008</name>
</gene>
<comment type="caution">
    <text evidence="4">The sequence shown here is derived from an EMBL/GenBank/DDBJ whole genome shotgun (WGS) entry which is preliminary data.</text>
</comment>
<keyword evidence="2" id="KW-0325">Glycoprotein</keyword>
<dbReference type="PANTHER" id="PTHR10340">
    <property type="entry name" value="SPHINGOMYELIN PHOSPHODIESTERASE"/>
    <property type="match status" value="1"/>
</dbReference>
<dbReference type="InterPro" id="IPR029052">
    <property type="entry name" value="Metallo-depent_PP-like"/>
</dbReference>
<dbReference type="EMBL" id="JANTQA010000012">
    <property type="protein sequence ID" value="KAJ3449848.1"/>
    <property type="molecule type" value="Genomic_DNA"/>
</dbReference>
<organism evidence="4 5">
    <name type="scientific">Anaeramoeba flamelloides</name>
    <dbReference type="NCBI Taxonomy" id="1746091"/>
    <lineage>
        <taxon>Eukaryota</taxon>
        <taxon>Metamonada</taxon>
        <taxon>Anaeramoebidae</taxon>
        <taxon>Anaeramoeba</taxon>
    </lineage>
</organism>
<dbReference type="Pfam" id="PF19272">
    <property type="entry name" value="ASMase_C"/>
    <property type="match status" value="1"/>
</dbReference>
<sequence>MHGCDPGNLWLVEMAQGISPILNPEQTETFLKGGYYSQVIEGLRVVIMNTVLYYKNNKYTKDLEGDPADQFLWITSQIDEAYENNEKVLFVGHVPPGYAERFGFNNFHDQYNTPFMKVFEEHPHKEIILASLYGHLHSDSFRLTDNAGPLLLAPALTPWKNYHAELGVPNNLGMGRLFSYDKQDKTLLKYEQYSADLQTCNEDLKLKWQLEYDSSQEPFYMEDLSIQSYQKLFDQMANDEEIFNHYLDFNILKYKADPCDQECKNRQLCSIEYLHSNYYELCREFMKI</sequence>
<evidence type="ECO:0000313" key="4">
    <source>
        <dbReference type="EMBL" id="KAJ3449848.1"/>
    </source>
</evidence>
<reference evidence="4" key="1">
    <citation type="submission" date="2022-08" db="EMBL/GenBank/DDBJ databases">
        <title>Novel sulphate-reducing endosymbionts in the free-living metamonad Anaeramoeba.</title>
        <authorList>
            <person name="Jerlstrom-Hultqvist J."/>
            <person name="Cepicka I."/>
            <person name="Gallot-Lavallee L."/>
            <person name="Salas-Leiva D."/>
            <person name="Curtis B.A."/>
            <person name="Zahonova K."/>
            <person name="Pipaliya S."/>
            <person name="Dacks J."/>
            <person name="Roger A.J."/>
        </authorList>
    </citation>
    <scope>NUCLEOTIDE SEQUENCE</scope>
    <source>
        <strain evidence="4">Busselton2</strain>
    </source>
</reference>